<dbReference type="GO" id="GO:0031683">
    <property type="term" value="F:G-protein beta/gamma-subunit complex binding"/>
    <property type="evidence" value="ECO:0007669"/>
    <property type="project" value="InterPro"/>
</dbReference>
<dbReference type="Pfam" id="PF00503">
    <property type="entry name" value="G-alpha"/>
    <property type="match status" value="1"/>
</dbReference>
<dbReference type="GO" id="GO:0005834">
    <property type="term" value="C:heterotrimeric G-protein complex"/>
    <property type="evidence" value="ECO:0007669"/>
    <property type="project" value="TreeGrafter"/>
</dbReference>
<feature type="compositionally biased region" description="Low complexity" evidence="8">
    <location>
        <begin position="142"/>
        <end position="177"/>
    </location>
</feature>
<evidence type="ECO:0000256" key="7">
    <source>
        <dbReference type="SAM" id="Coils"/>
    </source>
</evidence>
<evidence type="ECO:0000256" key="2">
    <source>
        <dbReference type="ARBA" id="ARBA00022741"/>
    </source>
</evidence>
<evidence type="ECO:0000313" key="10">
    <source>
        <dbReference type="EMBL" id="CAK5271363.1"/>
    </source>
</evidence>
<keyword evidence="4" id="KW-0807">Transducer</keyword>
<dbReference type="InterPro" id="IPR001019">
    <property type="entry name" value="Gprotein_alpha_su"/>
</dbReference>
<comment type="caution">
    <text evidence="9">The sequence shown here is derived from an EMBL/GenBank/DDBJ whole genome shotgun (WGS) entry which is preliminary data.</text>
</comment>
<keyword evidence="11" id="KW-1185">Reference proteome</keyword>
<dbReference type="GO" id="GO:0001664">
    <property type="term" value="F:G protein-coupled receptor binding"/>
    <property type="evidence" value="ECO:0007669"/>
    <property type="project" value="TreeGrafter"/>
</dbReference>
<dbReference type="AlphaFoldDB" id="A0AAD2JZS7"/>
<dbReference type="SUPFAM" id="SSF47895">
    <property type="entry name" value="Transducin (alpha subunit), insertion domain"/>
    <property type="match status" value="1"/>
</dbReference>
<reference evidence="9" key="1">
    <citation type="submission" date="2023-11" db="EMBL/GenBank/DDBJ databases">
        <authorList>
            <person name="De Vega J J."/>
            <person name="De Vega J J."/>
        </authorList>
    </citation>
    <scope>NUCLEOTIDE SEQUENCE</scope>
</reference>
<feature type="binding site" evidence="5">
    <location>
        <begin position="466"/>
        <end position="469"/>
    </location>
    <ligand>
        <name>GTP</name>
        <dbReference type="ChEBI" id="CHEBI:37565"/>
    </ligand>
</feature>
<gene>
    <name evidence="9" type="ORF">MYCIT1_LOCUS15961</name>
    <name evidence="10" type="ORF">MYCIT1_LOCUS16353</name>
</gene>
<dbReference type="Gene3D" id="3.40.50.300">
    <property type="entry name" value="P-loop containing nucleotide triphosphate hydrolases"/>
    <property type="match status" value="2"/>
</dbReference>
<feature type="region of interest" description="Disordered" evidence="8">
    <location>
        <begin position="652"/>
        <end position="690"/>
    </location>
</feature>
<dbReference type="GO" id="GO:0005737">
    <property type="term" value="C:cytoplasm"/>
    <property type="evidence" value="ECO:0007669"/>
    <property type="project" value="TreeGrafter"/>
</dbReference>
<evidence type="ECO:0008006" key="12">
    <source>
        <dbReference type="Google" id="ProtNLM"/>
    </source>
</evidence>
<dbReference type="Proteomes" id="UP001295794">
    <property type="component" value="Unassembled WGS sequence"/>
</dbReference>
<name>A0AAD2JZS7_9AGAR</name>
<dbReference type="GO" id="GO:0007188">
    <property type="term" value="P:adenylate cyclase-modulating G protein-coupled receptor signaling pathway"/>
    <property type="evidence" value="ECO:0007669"/>
    <property type="project" value="TreeGrafter"/>
</dbReference>
<dbReference type="GO" id="GO:0005525">
    <property type="term" value="F:GTP binding"/>
    <property type="evidence" value="ECO:0007669"/>
    <property type="project" value="UniProtKB-KW"/>
</dbReference>
<sequence>MGRSYDEDPLAAFTAPPPNETPAERELRLRAEAEAQRISDEIDAQLRKEREEEKKRKPVKLLLLGQSESGKTATLKSKCEDTHTAIGACLLSPLTTSQFQLLYCKRRWQEERSSWRCVVLLNLVRNVNDILDLLGREMASATTKTPTLPSATTSTSQAPSTAIPTSTSSSPSASPLSSDDEPEPEVDKPPPRRQSATLGGPRSPNLPPLKFKDRHRLLRLKLVPLRRIQADLEQRLGAAATELYTTSTTSAAPFETVPGGSQAFQKREKEFSINSTNGWKSALDKFRSGRRRSGDQAQRGKARNLEDEMLSVVSGCREDIRALWEDRTVREMLSRRKSRIEDSAGFFLNDVDRIARDDYQITDDDVIRARLRTLGVQEYRVTFEHGHSAGSEWRMYDVGGTRSSRAAWYSYFDDCDAILFLAPVSCFDEKLAEDRRVNRLEDSYMLWKSVCACKMLARTQLILFLNKCDLLQAKLMRGVKVRDSVPSFADRRNDVATATRYFQQHFKEIQRSNSPVQRPFYVHLTSVIVSVSPQLRSPPADERLDLDYLTHNDHDMANRPPTPCAENPGQVYPRSDPAKAAPLTNSSERYLPRYVGNPYLMNGAFKKLDHSLGEIIALLEQEEANSLLDEEENPLLTKFKDWRDELDMIRASQGRSSASASYIQLATPSRSRSPGRSRSPTTREGGLFVD</sequence>
<dbReference type="PANTHER" id="PTHR10218:SF360">
    <property type="entry name" value="GUANINE NUCLEOTIDE-BINDING PROTEIN SUBUNIT ALPHA HOMOLOG"/>
    <property type="match status" value="1"/>
</dbReference>
<dbReference type="FunFam" id="3.40.50.300:FF:000692">
    <property type="entry name" value="Guanine nucleotide-binding protein subunit alpha"/>
    <property type="match status" value="1"/>
</dbReference>
<keyword evidence="3 5" id="KW-0342">GTP-binding</keyword>
<accession>A0AAD2JZS7</accession>
<dbReference type="PANTHER" id="PTHR10218">
    <property type="entry name" value="GTP-BINDING PROTEIN ALPHA SUBUNIT"/>
    <property type="match status" value="1"/>
</dbReference>
<keyword evidence="7" id="KW-0175">Coiled coil</keyword>
<evidence type="ECO:0000256" key="5">
    <source>
        <dbReference type="PIRSR" id="PIRSR601019-1"/>
    </source>
</evidence>
<organism evidence="9 11">
    <name type="scientific">Mycena citricolor</name>
    <dbReference type="NCBI Taxonomy" id="2018698"/>
    <lineage>
        <taxon>Eukaryota</taxon>
        <taxon>Fungi</taxon>
        <taxon>Dikarya</taxon>
        <taxon>Basidiomycota</taxon>
        <taxon>Agaricomycotina</taxon>
        <taxon>Agaricomycetes</taxon>
        <taxon>Agaricomycetidae</taxon>
        <taxon>Agaricales</taxon>
        <taxon>Marasmiineae</taxon>
        <taxon>Mycenaceae</taxon>
        <taxon>Mycena</taxon>
    </lineage>
</organism>
<feature type="region of interest" description="Disordered" evidence="8">
    <location>
        <begin position="1"/>
        <end position="24"/>
    </location>
</feature>
<evidence type="ECO:0000256" key="8">
    <source>
        <dbReference type="SAM" id="MobiDB-lite"/>
    </source>
</evidence>
<keyword evidence="1 6" id="KW-0479">Metal-binding</keyword>
<dbReference type="InterPro" id="IPR027417">
    <property type="entry name" value="P-loop_NTPase"/>
</dbReference>
<evidence type="ECO:0000256" key="4">
    <source>
        <dbReference type="ARBA" id="ARBA00023224"/>
    </source>
</evidence>
<proteinExistence type="predicted"/>
<dbReference type="EMBL" id="CAVNYO010000170">
    <property type="protein sequence ID" value="CAK5271363.1"/>
    <property type="molecule type" value="Genomic_DNA"/>
</dbReference>
<feature type="region of interest" description="Disordered" evidence="8">
    <location>
        <begin position="142"/>
        <end position="211"/>
    </location>
</feature>
<feature type="binding site" evidence="6">
    <location>
        <position position="373"/>
    </location>
    <ligand>
        <name>Mg(2+)</name>
        <dbReference type="ChEBI" id="CHEBI:18420"/>
    </ligand>
</feature>
<dbReference type="SUPFAM" id="SSF52540">
    <property type="entry name" value="P-loop containing nucleoside triphosphate hydrolases"/>
    <property type="match status" value="1"/>
</dbReference>
<evidence type="ECO:0000256" key="3">
    <source>
        <dbReference type="ARBA" id="ARBA00023134"/>
    </source>
</evidence>
<dbReference type="GO" id="GO:0003924">
    <property type="term" value="F:GTPase activity"/>
    <property type="evidence" value="ECO:0007669"/>
    <property type="project" value="InterPro"/>
</dbReference>
<feature type="coiled-coil region" evidence="7">
    <location>
        <begin position="28"/>
        <end position="55"/>
    </location>
</feature>
<dbReference type="EMBL" id="CAVNYO010000169">
    <property type="protein sequence ID" value="CAK5271074.1"/>
    <property type="molecule type" value="Genomic_DNA"/>
</dbReference>
<keyword evidence="2 5" id="KW-0547">Nucleotide-binding</keyword>
<evidence type="ECO:0000313" key="9">
    <source>
        <dbReference type="EMBL" id="CAK5271074.1"/>
    </source>
</evidence>
<feature type="binding site" evidence="5">
    <location>
        <begin position="342"/>
        <end position="343"/>
    </location>
    <ligand>
        <name>GTP</name>
        <dbReference type="ChEBI" id="CHEBI:37565"/>
    </ligand>
</feature>
<dbReference type="PROSITE" id="PS51882">
    <property type="entry name" value="G_ALPHA"/>
    <property type="match status" value="1"/>
</dbReference>
<keyword evidence="6" id="KW-0460">Magnesium</keyword>
<feature type="compositionally biased region" description="Low complexity" evidence="8">
    <location>
        <begin position="652"/>
        <end position="683"/>
    </location>
</feature>
<dbReference type="SMART" id="SM00275">
    <property type="entry name" value="G_alpha"/>
    <property type="match status" value="1"/>
</dbReference>
<evidence type="ECO:0000256" key="6">
    <source>
        <dbReference type="PIRSR" id="PIRSR601019-2"/>
    </source>
</evidence>
<dbReference type="GO" id="GO:0046872">
    <property type="term" value="F:metal ion binding"/>
    <property type="evidence" value="ECO:0007669"/>
    <property type="project" value="UniProtKB-KW"/>
</dbReference>
<protein>
    <recommendedName>
        <fullName evidence="12">G-alpha-domain-containing protein</fullName>
    </recommendedName>
</protein>
<evidence type="ECO:0000313" key="11">
    <source>
        <dbReference type="Proteomes" id="UP001295794"/>
    </source>
</evidence>
<evidence type="ECO:0000256" key="1">
    <source>
        <dbReference type="ARBA" id="ARBA00022723"/>
    </source>
</evidence>
<dbReference type="PRINTS" id="PR00318">
    <property type="entry name" value="GPROTEINA"/>
</dbReference>
<dbReference type="InterPro" id="IPR011025">
    <property type="entry name" value="GproteinA_insert"/>
</dbReference>